<protein>
    <recommendedName>
        <fullName evidence="1">Glutamine amidotransferase domain-containing protein</fullName>
    </recommendedName>
</protein>
<keyword evidence="3" id="KW-1185">Reference proteome</keyword>
<dbReference type="Gene3D" id="3.40.50.880">
    <property type="match status" value="1"/>
</dbReference>
<dbReference type="CDD" id="cd01741">
    <property type="entry name" value="GATase1_1"/>
    <property type="match status" value="1"/>
</dbReference>
<dbReference type="InterPro" id="IPR044992">
    <property type="entry name" value="ChyE-like"/>
</dbReference>
<dbReference type="GO" id="GO:0005829">
    <property type="term" value="C:cytosol"/>
    <property type="evidence" value="ECO:0007669"/>
    <property type="project" value="TreeGrafter"/>
</dbReference>
<dbReference type="InterPro" id="IPR029062">
    <property type="entry name" value="Class_I_gatase-like"/>
</dbReference>
<dbReference type="AlphaFoldDB" id="C6XAB3"/>
<dbReference type="PROSITE" id="PS51273">
    <property type="entry name" value="GATASE_TYPE_1"/>
    <property type="match status" value="1"/>
</dbReference>
<feature type="domain" description="Glutamine amidotransferase" evidence="1">
    <location>
        <begin position="44"/>
        <end position="177"/>
    </location>
</feature>
<accession>C6XAB3</accession>
<dbReference type="EMBL" id="CP001674">
    <property type="protein sequence ID" value="ACT51654.1"/>
    <property type="molecule type" value="Genomic_DNA"/>
</dbReference>
<dbReference type="eggNOG" id="COG0518">
    <property type="taxonomic scope" value="Bacteria"/>
</dbReference>
<dbReference type="PANTHER" id="PTHR42695">
    <property type="entry name" value="GLUTAMINE AMIDOTRANSFERASE YLR126C-RELATED"/>
    <property type="match status" value="1"/>
</dbReference>
<dbReference type="STRING" id="582744.Msip34_2417"/>
<name>C6XAB3_METGS</name>
<sequence>MKPVAVVQFTANDTPAFFAHYLNRMGIPWRRISVHAGDALPQPITEYSGLVMMGGPMSVNDPLPWIPTLLEIIQDAVAQDIPVLGHCLGGQLLSRAMGGQITDNHCAEIGWHTVQAADAQLAEEWLGGVREFTTFEWHYQTFSMPPNAKPLLGNAQCCNQAFVMGKHIGFQCHIEMTVDLVNTWCTTSAHEIEAALHQPSVQPPQAIMEAAPDQVAALNQVASAVYSRWITGLKH</sequence>
<dbReference type="KEGG" id="mei:Msip34_2417"/>
<dbReference type="OrthoDB" id="9813383at2"/>
<dbReference type="InterPro" id="IPR017926">
    <property type="entry name" value="GATASE"/>
</dbReference>
<dbReference type="HOGENOM" id="CLU_054974_3_1_4"/>
<evidence type="ECO:0000259" key="1">
    <source>
        <dbReference type="Pfam" id="PF00117"/>
    </source>
</evidence>
<organism evidence="2 3">
    <name type="scientific">Methylovorus glucosotrophus (strain SIP3-4)</name>
    <dbReference type="NCBI Taxonomy" id="582744"/>
    <lineage>
        <taxon>Bacteria</taxon>
        <taxon>Pseudomonadati</taxon>
        <taxon>Pseudomonadota</taxon>
        <taxon>Betaproteobacteria</taxon>
        <taxon>Nitrosomonadales</taxon>
        <taxon>Methylophilaceae</taxon>
        <taxon>Methylovorus</taxon>
    </lineage>
</organism>
<dbReference type="RefSeq" id="WP_015830930.1">
    <property type="nucleotide sequence ID" value="NC_012969.1"/>
</dbReference>
<reference evidence="2 3" key="2">
    <citation type="journal article" date="2011" name="J. Bacteriol.">
        <title>Genomes of three methylotrophs from a single niche uncover genetic and metabolic divergence of Methylophilaceae.</title>
        <authorList>
            <person name="Lapidus A."/>
            <person name="Clum A."/>
            <person name="Labutti K."/>
            <person name="Kaluzhnaya M.G."/>
            <person name="Lim S."/>
            <person name="Beck D.A."/>
            <person name="Glavina Del Rio T."/>
            <person name="Nolan M."/>
            <person name="Mavromatis K."/>
            <person name="Huntemann M."/>
            <person name="Lucas S."/>
            <person name="Lidstrom M.E."/>
            <person name="Ivanova N."/>
            <person name="Chistoserdova L."/>
        </authorList>
    </citation>
    <scope>NUCLEOTIDE SEQUENCE [LARGE SCALE GENOMIC DNA]</scope>
    <source>
        <strain evidence="2 3">SIP3-4</strain>
    </source>
</reference>
<proteinExistence type="predicted"/>
<dbReference type="SUPFAM" id="SSF52317">
    <property type="entry name" value="Class I glutamine amidotransferase-like"/>
    <property type="match status" value="1"/>
</dbReference>
<evidence type="ECO:0000313" key="3">
    <source>
        <dbReference type="Proteomes" id="UP000002743"/>
    </source>
</evidence>
<evidence type="ECO:0000313" key="2">
    <source>
        <dbReference type="EMBL" id="ACT51654.1"/>
    </source>
</evidence>
<dbReference type="PANTHER" id="PTHR42695:SF5">
    <property type="entry name" value="GLUTAMINE AMIDOTRANSFERASE YLR126C-RELATED"/>
    <property type="match status" value="1"/>
</dbReference>
<dbReference type="Proteomes" id="UP000002743">
    <property type="component" value="Chromosome"/>
</dbReference>
<dbReference type="Pfam" id="PF00117">
    <property type="entry name" value="GATase"/>
    <property type="match status" value="1"/>
</dbReference>
<reference evidence="3" key="1">
    <citation type="submission" date="2009-07" db="EMBL/GenBank/DDBJ databases">
        <title>Complete sequence of chromosome of Methylovorus sp. SIP3-4.</title>
        <authorList>
            <person name="Lucas S."/>
            <person name="Copeland A."/>
            <person name="Lapidus A."/>
            <person name="Glavina del Rio T."/>
            <person name="Tice H."/>
            <person name="Bruce D."/>
            <person name="Goodwin L."/>
            <person name="Pitluck S."/>
            <person name="Clum A."/>
            <person name="Larimer F."/>
            <person name="Land M."/>
            <person name="Hauser L."/>
            <person name="Kyrpides N."/>
            <person name="Mikhailova N."/>
            <person name="Kayluzhnaya M."/>
            <person name="Chistoserdova L."/>
        </authorList>
    </citation>
    <scope>NUCLEOTIDE SEQUENCE [LARGE SCALE GENOMIC DNA]</scope>
    <source>
        <strain evidence="3">SIP3-4</strain>
    </source>
</reference>
<gene>
    <name evidence="2" type="ordered locus">Msip34_2417</name>
</gene>